<dbReference type="RefSeq" id="WP_090210503.1">
    <property type="nucleotide sequence ID" value="NZ_LT629777.1"/>
</dbReference>
<dbReference type="EMBL" id="LT629777">
    <property type="protein sequence ID" value="SDT40090.1"/>
    <property type="molecule type" value="Genomic_DNA"/>
</dbReference>
<proteinExistence type="predicted"/>
<reference evidence="2" key="1">
    <citation type="submission" date="2016-10" db="EMBL/GenBank/DDBJ databases">
        <authorList>
            <person name="Varghese N."/>
            <person name="Submissions S."/>
        </authorList>
    </citation>
    <scope>NUCLEOTIDE SEQUENCE [LARGE SCALE GENOMIC DNA]</scope>
    <source>
        <strain evidence="2">ATCC 23835</strain>
    </source>
</reference>
<name>A0A1H2A2G4_9PSED</name>
<dbReference type="GeneID" id="300210333"/>
<sequence>MSLNIYLAQIRPVPRSRALPFPEHLEPIWAQAGQVPTMESNSPLLVISQGCIDYWPLNNLGNPGELHLLAYGPARELLGHKVLKLGDRKLVSVQIEQSERLVFLDEQHARHTRNRTLLDETAHDTHQYFWIINSHSGAALSWDSDSPDVTLQPLAATRQQIWVVDTIGAIFTGRGNRRLSAPKGDLALSSLHLMDSDETGHDQWNIDHQGLIRSFGNDLAWTQTGEHSVELAEHTATLAEHQRWRFKPYLVSPFTRENPLAQLLPEQPFFLECDQHPGFRWALTAAQAQWLPATDTEAQHGAWRYAQGKLIDSASGLALTSQSEQILLATPRDEDAHQQWYMSSDGCLIQPFNAKVLEFEDGQVRLMDYDLLRPAHAHWQIRHFRQRRASMAVFEPQPLGYISKLSITVTIANVFWGGTSDKIMLTLTSLDKAVRLFDAPHAGDSVTLDIDIQAMFGKPSIPMRDVHTILFYQESRAVSGGNDQWKLESIVLKANDRYLNDSLRNINRWVSPPFRSAHISWGSTISWCNWRDIRHNRHIDFNGQTYPVTLMPYIGDLKAWRNYDPSSIDGVGQLIGMNHGRLIGEILKTRDCEALKPNEGNNSYTWVFTPDGAIIYRLWNHDDSAGYIRHSQLGSGRSVICAGEFRIERREDIDGVVDVIAMVNDASGHYKPDGGACLGSVEEKFKALGIPTEHITWSYRGAA</sequence>
<accession>A0A1H2A2G4</accession>
<evidence type="ECO:0000313" key="2">
    <source>
        <dbReference type="Proteomes" id="UP000199524"/>
    </source>
</evidence>
<evidence type="ECO:0000313" key="1">
    <source>
        <dbReference type="EMBL" id="SDT40090.1"/>
    </source>
</evidence>
<dbReference type="Proteomes" id="UP000199524">
    <property type="component" value="Chromosome I"/>
</dbReference>
<keyword evidence="2" id="KW-1185">Reference proteome</keyword>
<dbReference type="InterPro" id="IPR035992">
    <property type="entry name" value="Ricin_B-like_lectins"/>
</dbReference>
<gene>
    <name evidence="1" type="ORF">SAMN05216598_5490</name>
</gene>
<protein>
    <submittedName>
        <fullName evidence="1">Uncharacterized protein</fullName>
    </submittedName>
</protein>
<dbReference type="AlphaFoldDB" id="A0A1H2A2G4"/>
<dbReference type="SUPFAM" id="SSF50370">
    <property type="entry name" value="Ricin B-like lectins"/>
    <property type="match status" value="2"/>
</dbReference>
<organism evidence="1 2">
    <name type="scientific">Pseudomonas asplenii</name>
    <dbReference type="NCBI Taxonomy" id="53407"/>
    <lineage>
        <taxon>Bacteria</taxon>
        <taxon>Pseudomonadati</taxon>
        <taxon>Pseudomonadota</taxon>
        <taxon>Gammaproteobacteria</taxon>
        <taxon>Pseudomonadales</taxon>
        <taxon>Pseudomonadaceae</taxon>
        <taxon>Pseudomonas</taxon>
    </lineage>
</organism>